<dbReference type="AlphaFoldDB" id="A0ABD0VJ66"/>
<reference evidence="1 2" key="1">
    <citation type="journal article" date="2024" name="Plant Biotechnol. J.">
        <title>Dendrobium thyrsiflorum genome and its molecular insights into genes involved in important horticultural traits.</title>
        <authorList>
            <person name="Chen B."/>
            <person name="Wang J.Y."/>
            <person name="Zheng P.J."/>
            <person name="Li K.L."/>
            <person name="Liang Y.M."/>
            <person name="Chen X.F."/>
            <person name="Zhang C."/>
            <person name="Zhao X."/>
            <person name="He X."/>
            <person name="Zhang G.Q."/>
            <person name="Liu Z.J."/>
            <person name="Xu Q."/>
        </authorList>
    </citation>
    <scope>NUCLEOTIDE SEQUENCE [LARGE SCALE GENOMIC DNA]</scope>
    <source>
        <strain evidence="1">GZMU011</strain>
    </source>
</reference>
<comment type="caution">
    <text evidence="1">The sequence shown here is derived from an EMBL/GenBank/DDBJ whole genome shotgun (WGS) entry which is preliminary data.</text>
</comment>
<dbReference type="EMBL" id="JANQDX010000004">
    <property type="protein sequence ID" value="KAL0925217.1"/>
    <property type="molecule type" value="Genomic_DNA"/>
</dbReference>
<keyword evidence="2" id="KW-1185">Reference proteome</keyword>
<dbReference type="Proteomes" id="UP001552299">
    <property type="component" value="Unassembled WGS sequence"/>
</dbReference>
<sequence>MDSFAGSKLQSLLPIRQEGRRQRRHRKVEAWSDVRLGIKKNADTATHGSASLAPSAQLIQTAATVHEQPTNRFSLQAINYTKWRFCCTNSTLPHPFCVALSSSVSSSRQLQSMQIPATSLLRHLQSTPSSASSSPMQIPAAATFQQHSFLHQDQPQPLCLIFFSHGLLHPKVPCKLLMNICLRG</sequence>
<name>A0ABD0VJ66_DENTH</name>
<accession>A0ABD0VJ66</accession>
<proteinExistence type="predicted"/>
<evidence type="ECO:0000313" key="1">
    <source>
        <dbReference type="EMBL" id="KAL0925217.1"/>
    </source>
</evidence>
<protein>
    <submittedName>
        <fullName evidence="1">Uncharacterized protein</fullName>
    </submittedName>
</protein>
<gene>
    <name evidence="1" type="ORF">M5K25_003535</name>
</gene>
<organism evidence="1 2">
    <name type="scientific">Dendrobium thyrsiflorum</name>
    <name type="common">Pinecone-like raceme dendrobium</name>
    <name type="synonym">Orchid</name>
    <dbReference type="NCBI Taxonomy" id="117978"/>
    <lineage>
        <taxon>Eukaryota</taxon>
        <taxon>Viridiplantae</taxon>
        <taxon>Streptophyta</taxon>
        <taxon>Embryophyta</taxon>
        <taxon>Tracheophyta</taxon>
        <taxon>Spermatophyta</taxon>
        <taxon>Magnoliopsida</taxon>
        <taxon>Liliopsida</taxon>
        <taxon>Asparagales</taxon>
        <taxon>Orchidaceae</taxon>
        <taxon>Epidendroideae</taxon>
        <taxon>Malaxideae</taxon>
        <taxon>Dendrobiinae</taxon>
        <taxon>Dendrobium</taxon>
    </lineage>
</organism>
<evidence type="ECO:0000313" key="2">
    <source>
        <dbReference type="Proteomes" id="UP001552299"/>
    </source>
</evidence>